<dbReference type="Pfam" id="PF13510">
    <property type="entry name" value="Fer2_4"/>
    <property type="match status" value="1"/>
</dbReference>
<name>A0ABT6QJL3_9PSED</name>
<dbReference type="Proteomes" id="UP001159100">
    <property type="component" value="Unassembled WGS sequence"/>
</dbReference>
<protein>
    <submittedName>
        <fullName evidence="2">(2Fe-2S)-binding protein</fullName>
    </submittedName>
</protein>
<keyword evidence="1" id="KW-0560">Oxidoreductase</keyword>
<proteinExistence type="predicted"/>
<evidence type="ECO:0000256" key="1">
    <source>
        <dbReference type="ARBA" id="ARBA00023002"/>
    </source>
</evidence>
<comment type="caution">
    <text evidence="2">The sequence shown here is derived from an EMBL/GenBank/DDBJ whole genome shotgun (WGS) entry which is preliminary data.</text>
</comment>
<keyword evidence="3" id="KW-1185">Reference proteome</keyword>
<dbReference type="EMBL" id="JARBWL010000001">
    <property type="protein sequence ID" value="MDI2591070.1"/>
    <property type="molecule type" value="Genomic_DNA"/>
</dbReference>
<dbReference type="Gene3D" id="3.10.20.440">
    <property type="entry name" value="2Fe-2S iron-sulphur cluster binding domain, sarcosine oxidase, alpha subunit, N-terminal domain"/>
    <property type="match status" value="1"/>
</dbReference>
<evidence type="ECO:0000313" key="2">
    <source>
        <dbReference type="EMBL" id="MDI2591070.1"/>
    </source>
</evidence>
<sequence length="102" mass="10794">MPNVSLFSALAAAPAAQVSILINDRPFTVPHYMSVAAALLSVGVTQLRETPVSNAPRAPFCMMGACFECLVEIDGVPNQQACMTLVQPGMTIRSMIGARSLK</sequence>
<dbReference type="SUPFAM" id="SSF54292">
    <property type="entry name" value="2Fe-2S ferredoxin-like"/>
    <property type="match status" value="1"/>
</dbReference>
<evidence type="ECO:0000313" key="3">
    <source>
        <dbReference type="Proteomes" id="UP001159100"/>
    </source>
</evidence>
<accession>A0ABT6QJL3</accession>
<dbReference type="InterPro" id="IPR036010">
    <property type="entry name" value="2Fe-2S_ferredoxin-like_sf"/>
</dbReference>
<organism evidence="2 3">
    <name type="scientific">Pseudomonas fungipugnans</name>
    <dbReference type="NCBI Taxonomy" id="3024217"/>
    <lineage>
        <taxon>Bacteria</taxon>
        <taxon>Pseudomonadati</taxon>
        <taxon>Pseudomonadota</taxon>
        <taxon>Gammaproteobacteria</taxon>
        <taxon>Pseudomonadales</taxon>
        <taxon>Pseudomonadaceae</taxon>
        <taxon>Pseudomonas</taxon>
    </lineage>
</organism>
<dbReference type="RefSeq" id="WP_259495241.1">
    <property type="nucleotide sequence ID" value="NZ_JARBWL010000001.1"/>
</dbReference>
<gene>
    <name evidence="2" type="ORF">POF45_06435</name>
</gene>
<dbReference type="InterPro" id="IPR042204">
    <property type="entry name" value="2Fe-2S-bd_N"/>
</dbReference>
<reference evidence="2 3" key="1">
    <citation type="submission" date="2023-02" db="EMBL/GenBank/DDBJ databases">
        <title>Pseudomonas chrutzelriedensis sp. nov., a potently antifungal strain isolated from moss.</title>
        <authorList>
            <person name="Schnyder A."/>
            <person name="Kalawong R."/>
            <person name="Eberl L."/>
            <person name="Agnoli K."/>
        </authorList>
    </citation>
    <scope>NUCLEOTIDE SEQUENCE [LARGE SCALE GENOMIC DNA]</scope>
    <source>
        <strain evidence="2 3">681</strain>
    </source>
</reference>